<dbReference type="Pfam" id="PF05708">
    <property type="entry name" value="Peptidase_C92"/>
    <property type="match status" value="1"/>
</dbReference>
<dbReference type="RefSeq" id="WP_075261916.1">
    <property type="nucleotide sequence ID" value="NZ_JYBP01000003.1"/>
</dbReference>
<dbReference type="Gene3D" id="3.90.1720.10">
    <property type="entry name" value="endopeptidase domain like (from Nostoc punctiforme)"/>
    <property type="match status" value="1"/>
</dbReference>
<accession>A0A0D8BWC4</accession>
<evidence type="ECO:0000313" key="3">
    <source>
        <dbReference type="Proteomes" id="UP000032522"/>
    </source>
</evidence>
<gene>
    <name evidence="2" type="ORF">LG52_2283</name>
</gene>
<name>A0A0D8BWC4_GEOKU</name>
<sequence>MKKLKSILLVFCFVLFTFSFSNLTFAEINITPQAIPPEYYPGSSVVIKPGDVLVTNNTSSYGVTGHAGIVIDAYGTVASIRGSGYHPRTWGIGDWFAEYPNEKVVRYSGANATAAANWAANYVKNYRNAYYDISPLYYMDSTYCSKIVWQAYYYGANYELPTVYNPLFLTSICKPYDLPKAGTVVLTKGSW</sequence>
<dbReference type="EMBL" id="JYBP01000003">
    <property type="protein sequence ID" value="KJE28430.1"/>
    <property type="molecule type" value="Genomic_DNA"/>
</dbReference>
<evidence type="ECO:0000256" key="1">
    <source>
        <dbReference type="SAM" id="SignalP"/>
    </source>
</evidence>
<dbReference type="PATRIC" id="fig|1462.6.peg.2556"/>
<dbReference type="SUPFAM" id="SSF54001">
    <property type="entry name" value="Cysteine proteinases"/>
    <property type="match status" value="1"/>
</dbReference>
<dbReference type="OrthoDB" id="2080087at2"/>
<feature type="chain" id="PRO_5002327166" description="Permuted papain-like amidase enzyme, YaeF/YiiX, C92 family" evidence="1">
    <location>
        <begin position="27"/>
        <end position="191"/>
    </location>
</feature>
<dbReference type="Proteomes" id="UP000032522">
    <property type="component" value="Unassembled WGS sequence"/>
</dbReference>
<comment type="caution">
    <text evidence="2">The sequence shown here is derived from an EMBL/GenBank/DDBJ whole genome shotgun (WGS) entry which is preliminary data.</text>
</comment>
<proteinExistence type="predicted"/>
<reference evidence="2 3" key="1">
    <citation type="submission" date="2015-01" db="EMBL/GenBank/DDBJ databases">
        <authorList>
            <person name="Filippidou S."/>
            <person name="Jeanneret N."/>
            <person name="Russel-Delif L."/>
            <person name="Junier T."/>
            <person name="Wunderlin T."/>
            <person name="Molina V."/>
            <person name="Johnson S.L."/>
            <person name="Davenport K.W."/>
            <person name="Chain P.S."/>
            <person name="Dorador C."/>
            <person name="Junier P."/>
        </authorList>
    </citation>
    <scope>NUCLEOTIDE SEQUENCE [LARGE SCALE GENOMIC DNA]</scope>
    <source>
        <strain evidence="2 3">Et7/4</strain>
    </source>
</reference>
<feature type="signal peptide" evidence="1">
    <location>
        <begin position="1"/>
        <end position="26"/>
    </location>
</feature>
<keyword evidence="1" id="KW-0732">Signal</keyword>
<dbReference type="InterPro" id="IPR038765">
    <property type="entry name" value="Papain-like_cys_pep_sf"/>
</dbReference>
<evidence type="ECO:0008006" key="4">
    <source>
        <dbReference type="Google" id="ProtNLM"/>
    </source>
</evidence>
<organism evidence="2 3">
    <name type="scientific">Geobacillus kaustophilus</name>
    <dbReference type="NCBI Taxonomy" id="1462"/>
    <lineage>
        <taxon>Bacteria</taxon>
        <taxon>Bacillati</taxon>
        <taxon>Bacillota</taxon>
        <taxon>Bacilli</taxon>
        <taxon>Bacillales</taxon>
        <taxon>Anoxybacillaceae</taxon>
        <taxon>Geobacillus</taxon>
        <taxon>Geobacillus thermoleovorans group</taxon>
    </lineage>
</organism>
<evidence type="ECO:0000313" key="2">
    <source>
        <dbReference type="EMBL" id="KJE28430.1"/>
    </source>
</evidence>
<dbReference type="InterPro" id="IPR024453">
    <property type="entry name" value="Peptidase_C92"/>
</dbReference>
<protein>
    <recommendedName>
        <fullName evidence="4">Permuted papain-like amidase enzyme, YaeF/YiiX, C92 family</fullName>
    </recommendedName>
</protein>
<dbReference type="AlphaFoldDB" id="A0A0D8BWC4"/>